<evidence type="ECO:0000256" key="4">
    <source>
        <dbReference type="ARBA" id="ARBA00022741"/>
    </source>
</evidence>
<keyword evidence="11" id="KW-1185">Reference proteome</keyword>
<proteinExistence type="predicted"/>
<evidence type="ECO:0000256" key="2">
    <source>
        <dbReference type="ARBA" id="ARBA00022475"/>
    </source>
</evidence>
<keyword evidence="4" id="KW-0547">Nucleotide-binding</keyword>
<evidence type="ECO:0000256" key="1">
    <source>
        <dbReference type="ARBA" id="ARBA00004236"/>
    </source>
</evidence>
<name>A0A4U0P7G3_9SPHI</name>
<feature type="transmembrane region" description="Helical" evidence="8">
    <location>
        <begin position="20"/>
        <end position="41"/>
    </location>
</feature>
<dbReference type="InterPro" id="IPR043760">
    <property type="entry name" value="PycTM_dom"/>
</dbReference>
<keyword evidence="3 8" id="KW-0812">Transmembrane</keyword>
<dbReference type="OrthoDB" id="1363277at2"/>
<keyword evidence="7 8" id="KW-0472">Membrane</keyword>
<reference evidence="10 11" key="1">
    <citation type="submission" date="2019-04" db="EMBL/GenBank/DDBJ databases">
        <title>Sphingobacterium olei sp. nov., isolated from oil-contaminated soil.</title>
        <authorList>
            <person name="Liu B."/>
        </authorList>
    </citation>
    <scope>NUCLEOTIDE SEQUENCE [LARGE SCALE GENOMIC DNA]</scope>
    <source>
        <strain evidence="10 11">HAL-9</strain>
    </source>
</reference>
<evidence type="ECO:0000256" key="8">
    <source>
        <dbReference type="SAM" id="Phobius"/>
    </source>
</evidence>
<feature type="transmembrane region" description="Helical" evidence="8">
    <location>
        <begin position="143"/>
        <end position="162"/>
    </location>
</feature>
<dbReference type="RefSeq" id="WP_136899852.1">
    <property type="nucleotide sequence ID" value="NZ_SUME01000001.1"/>
</dbReference>
<evidence type="ECO:0000256" key="5">
    <source>
        <dbReference type="ARBA" id="ARBA00022989"/>
    </source>
</evidence>
<evidence type="ECO:0000313" key="10">
    <source>
        <dbReference type="EMBL" id="TJZ63309.1"/>
    </source>
</evidence>
<evidence type="ECO:0000256" key="3">
    <source>
        <dbReference type="ARBA" id="ARBA00022692"/>
    </source>
</evidence>
<gene>
    <name evidence="10" type="ORF">FAZ15_03245</name>
</gene>
<evidence type="ECO:0000256" key="6">
    <source>
        <dbReference type="ARBA" id="ARBA00023118"/>
    </source>
</evidence>
<feature type="domain" description="Pycsar effector protein" evidence="9">
    <location>
        <begin position="6"/>
        <end position="158"/>
    </location>
</feature>
<feature type="transmembrane region" description="Helical" evidence="8">
    <location>
        <begin position="53"/>
        <end position="76"/>
    </location>
</feature>
<dbReference type="Proteomes" id="UP000306808">
    <property type="component" value="Unassembled WGS sequence"/>
</dbReference>
<dbReference type="GO" id="GO:0005886">
    <property type="term" value="C:plasma membrane"/>
    <property type="evidence" value="ECO:0007669"/>
    <property type="project" value="UniProtKB-SubCell"/>
</dbReference>
<keyword evidence="5 8" id="KW-1133">Transmembrane helix</keyword>
<dbReference type="GO" id="GO:0051607">
    <property type="term" value="P:defense response to virus"/>
    <property type="evidence" value="ECO:0007669"/>
    <property type="project" value="UniProtKB-KW"/>
</dbReference>
<keyword evidence="6" id="KW-0051">Antiviral defense</keyword>
<protein>
    <recommendedName>
        <fullName evidence="9">Pycsar effector protein domain-containing protein</fullName>
    </recommendedName>
</protein>
<accession>A0A4U0P7G3</accession>
<sequence length="163" mass="18448">MEKDRLKFSIERFDHYYDSVNNKSAVFLGLSTFVVGGLVAAYPSLLQLVDCGIFVHILMLCTIGLGLAIMIVVIVASTPFLATDGNSIHFFGSISKMSREEYCEQSSLPNLEEDELHDLRVQVYQLSCGLTDKFNKLKRAGRLFTIQFFLFIPLILLIIFNLR</sequence>
<keyword evidence="2" id="KW-1003">Cell membrane</keyword>
<evidence type="ECO:0000259" key="9">
    <source>
        <dbReference type="Pfam" id="PF18967"/>
    </source>
</evidence>
<evidence type="ECO:0000313" key="11">
    <source>
        <dbReference type="Proteomes" id="UP000306808"/>
    </source>
</evidence>
<comment type="subcellular location">
    <subcellularLocation>
        <location evidence="1">Cell membrane</location>
    </subcellularLocation>
</comment>
<evidence type="ECO:0000256" key="7">
    <source>
        <dbReference type="ARBA" id="ARBA00023136"/>
    </source>
</evidence>
<comment type="caution">
    <text evidence="10">The sequence shown here is derived from an EMBL/GenBank/DDBJ whole genome shotgun (WGS) entry which is preliminary data.</text>
</comment>
<dbReference type="EMBL" id="SUME01000001">
    <property type="protein sequence ID" value="TJZ63309.1"/>
    <property type="molecule type" value="Genomic_DNA"/>
</dbReference>
<dbReference type="AlphaFoldDB" id="A0A4U0P7G3"/>
<dbReference type="GO" id="GO:0000166">
    <property type="term" value="F:nucleotide binding"/>
    <property type="evidence" value="ECO:0007669"/>
    <property type="project" value="UniProtKB-KW"/>
</dbReference>
<organism evidence="10 11">
    <name type="scientific">Sphingobacterium olei</name>
    <dbReference type="NCBI Taxonomy" id="2571155"/>
    <lineage>
        <taxon>Bacteria</taxon>
        <taxon>Pseudomonadati</taxon>
        <taxon>Bacteroidota</taxon>
        <taxon>Sphingobacteriia</taxon>
        <taxon>Sphingobacteriales</taxon>
        <taxon>Sphingobacteriaceae</taxon>
        <taxon>Sphingobacterium</taxon>
    </lineage>
</organism>
<dbReference type="Pfam" id="PF18967">
    <property type="entry name" value="PycTM"/>
    <property type="match status" value="1"/>
</dbReference>